<keyword evidence="2" id="KW-1185">Reference proteome</keyword>
<gene>
    <name evidence="1" type="ORF">FHS55_004236</name>
</gene>
<protein>
    <submittedName>
        <fullName evidence="1">Uncharacterized protein</fullName>
    </submittedName>
</protein>
<dbReference type="InterPro" id="IPR036162">
    <property type="entry name" value="Resolvase-like_N_sf"/>
</dbReference>
<dbReference type="Proteomes" id="UP000533469">
    <property type="component" value="Unassembled WGS sequence"/>
</dbReference>
<dbReference type="RefSeq" id="WP_246340352.1">
    <property type="nucleotide sequence ID" value="NZ_JACICD010000012.1"/>
</dbReference>
<sequence length="42" mass="5054">MRPAPFGFIIVHSFSRFFRDQFQFEFYVRKLAKNGVRLVSIT</sequence>
<dbReference type="GO" id="GO:0000150">
    <property type="term" value="F:DNA strand exchange activity"/>
    <property type="evidence" value="ECO:0007669"/>
    <property type="project" value="InterPro"/>
</dbReference>
<evidence type="ECO:0000313" key="1">
    <source>
        <dbReference type="EMBL" id="MBB3773594.1"/>
    </source>
</evidence>
<reference evidence="1 2" key="1">
    <citation type="submission" date="2020-08" db="EMBL/GenBank/DDBJ databases">
        <title>Genomic Encyclopedia of Type Strains, Phase IV (KMG-IV): sequencing the most valuable type-strain genomes for metagenomic binning, comparative biology and taxonomic classification.</title>
        <authorList>
            <person name="Goeker M."/>
        </authorList>
    </citation>
    <scope>NUCLEOTIDE SEQUENCE [LARGE SCALE GENOMIC DNA]</scope>
    <source>
        <strain evidence="1 2">DSM 5895</strain>
    </source>
</reference>
<evidence type="ECO:0000313" key="2">
    <source>
        <dbReference type="Proteomes" id="UP000533469"/>
    </source>
</evidence>
<dbReference type="SUPFAM" id="SSF53041">
    <property type="entry name" value="Resolvase-like"/>
    <property type="match status" value="1"/>
</dbReference>
<accession>A0A839ZFP9</accession>
<name>A0A839ZFP9_9HYPH</name>
<dbReference type="AlphaFoldDB" id="A0A839ZFP9"/>
<organism evidence="1 2">
    <name type="scientific">Ancylobacter tetraedralis</name>
    <dbReference type="NCBI Taxonomy" id="217068"/>
    <lineage>
        <taxon>Bacteria</taxon>
        <taxon>Pseudomonadati</taxon>
        <taxon>Pseudomonadota</taxon>
        <taxon>Alphaproteobacteria</taxon>
        <taxon>Hyphomicrobiales</taxon>
        <taxon>Xanthobacteraceae</taxon>
        <taxon>Ancylobacter</taxon>
    </lineage>
</organism>
<comment type="caution">
    <text evidence="1">The sequence shown here is derived from an EMBL/GenBank/DDBJ whole genome shotgun (WGS) entry which is preliminary data.</text>
</comment>
<dbReference type="Gene3D" id="3.40.50.1390">
    <property type="entry name" value="Resolvase, N-terminal catalytic domain"/>
    <property type="match status" value="1"/>
</dbReference>
<dbReference type="EMBL" id="JACICD010000012">
    <property type="protein sequence ID" value="MBB3773594.1"/>
    <property type="molecule type" value="Genomic_DNA"/>
</dbReference>
<dbReference type="GO" id="GO:0003677">
    <property type="term" value="F:DNA binding"/>
    <property type="evidence" value="ECO:0007669"/>
    <property type="project" value="InterPro"/>
</dbReference>
<proteinExistence type="predicted"/>